<dbReference type="Proteomes" id="UP000559256">
    <property type="component" value="Unassembled WGS sequence"/>
</dbReference>
<feature type="domain" description="ELYS-like" evidence="4">
    <location>
        <begin position="39"/>
        <end position="258"/>
    </location>
</feature>
<feature type="compositionally biased region" description="Basic residues" evidence="3">
    <location>
        <begin position="876"/>
        <end position="886"/>
    </location>
</feature>
<proteinExistence type="predicted"/>
<evidence type="ECO:0000259" key="4">
    <source>
        <dbReference type="Pfam" id="PF13934"/>
    </source>
</evidence>
<comment type="caution">
    <text evidence="5">The sequence shown here is derived from an EMBL/GenBank/DDBJ whole genome shotgun (WGS) entry which is preliminary data.</text>
</comment>
<name>A0A8H5CPZ0_9AGAR</name>
<feature type="region of interest" description="Disordered" evidence="3">
    <location>
        <begin position="372"/>
        <end position="418"/>
    </location>
</feature>
<protein>
    <recommendedName>
        <fullName evidence="4">ELYS-like domain-containing protein</fullName>
    </recommendedName>
</protein>
<accession>A0A8H5CPZ0</accession>
<feature type="compositionally biased region" description="Polar residues" evidence="3">
    <location>
        <begin position="475"/>
        <end position="484"/>
    </location>
</feature>
<gene>
    <name evidence="5" type="ORF">D9758_011455</name>
</gene>
<comment type="subcellular location">
    <subcellularLocation>
        <location evidence="1">Nucleus</location>
    </subcellularLocation>
</comment>
<reference evidence="5 6" key="1">
    <citation type="journal article" date="2020" name="ISME J.">
        <title>Uncovering the hidden diversity of litter-decomposition mechanisms in mushroom-forming fungi.</title>
        <authorList>
            <person name="Floudas D."/>
            <person name="Bentzer J."/>
            <person name="Ahren D."/>
            <person name="Johansson T."/>
            <person name="Persson P."/>
            <person name="Tunlid A."/>
        </authorList>
    </citation>
    <scope>NUCLEOTIDE SEQUENCE [LARGE SCALE GENOMIC DNA]</scope>
    <source>
        <strain evidence="5 6">CBS 291.85</strain>
    </source>
</reference>
<evidence type="ECO:0000256" key="3">
    <source>
        <dbReference type="SAM" id="MobiDB-lite"/>
    </source>
</evidence>
<feature type="region of interest" description="Disordered" evidence="3">
    <location>
        <begin position="530"/>
        <end position="886"/>
    </location>
</feature>
<feature type="compositionally biased region" description="Acidic residues" evidence="3">
    <location>
        <begin position="692"/>
        <end position="703"/>
    </location>
</feature>
<evidence type="ECO:0000256" key="2">
    <source>
        <dbReference type="ARBA" id="ARBA00023242"/>
    </source>
</evidence>
<feature type="compositionally biased region" description="Acidic residues" evidence="3">
    <location>
        <begin position="800"/>
        <end position="809"/>
    </location>
</feature>
<feature type="compositionally biased region" description="Low complexity" evidence="3">
    <location>
        <begin position="735"/>
        <end position="773"/>
    </location>
</feature>
<dbReference type="AlphaFoldDB" id="A0A8H5CPZ0"/>
<evidence type="ECO:0000313" key="5">
    <source>
        <dbReference type="EMBL" id="KAF5345891.1"/>
    </source>
</evidence>
<dbReference type="InterPro" id="IPR025151">
    <property type="entry name" value="ELYS_dom"/>
</dbReference>
<organism evidence="5 6">
    <name type="scientific">Tetrapyrgos nigripes</name>
    <dbReference type="NCBI Taxonomy" id="182062"/>
    <lineage>
        <taxon>Eukaryota</taxon>
        <taxon>Fungi</taxon>
        <taxon>Dikarya</taxon>
        <taxon>Basidiomycota</taxon>
        <taxon>Agaricomycotina</taxon>
        <taxon>Agaricomycetes</taxon>
        <taxon>Agaricomycetidae</taxon>
        <taxon>Agaricales</taxon>
        <taxon>Marasmiineae</taxon>
        <taxon>Marasmiaceae</taxon>
        <taxon>Tetrapyrgos</taxon>
    </lineage>
</organism>
<keyword evidence="6" id="KW-1185">Reference proteome</keyword>
<keyword evidence="2" id="KW-0539">Nucleus</keyword>
<feature type="compositionally biased region" description="Low complexity" evidence="3">
    <location>
        <begin position="408"/>
        <end position="418"/>
    </location>
</feature>
<feature type="region of interest" description="Disordered" evidence="3">
    <location>
        <begin position="475"/>
        <end position="504"/>
    </location>
</feature>
<dbReference type="OrthoDB" id="20729at2759"/>
<evidence type="ECO:0000313" key="6">
    <source>
        <dbReference type="Proteomes" id="UP000559256"/>
    </source>
</evidence>
<feature type="compositionally biased region" description="Acidic residues" evidence="3">
    <location>
        <begin position="583"/>
        <end position="592"/>
    </location>
</feature>
<evidence type="ECO:0000256" key="1">
    <source>
        <dbReference type="ARBA" id="ARBA00004123"/>
    </source>
</evidence>
<sequence length="886" mass="95438">MDVDSPFLQYFDTDSVNFPWRESRPAEIDQRRAMLGDLLLYDVLLQNGDIHEPDLIYPPRDVSGLHRLLEAIATSTYDDLKKDCLIYYLLKWHMDGRESRFQQERCIIPQFAKLADAYWCLDTGLNVAYAISLLSDCRLNTDYASKIMQAIISAPSTDPYPSYHPLIVKYIRTAKPLLTEPDDLDTYMISLATSSSTLTDAWQFQRSFSEQDPTRTRLLKRLLQWCVMPEPRPEALAHLLILPLSPFEKGVLHSYAASSPPKNPSDPTPSEFLSSSALGLAVFQNLACTRLVQTGDYADAIKLHRKFVASSLGSSAAVVNIISDRKALIESVYASLPAVERTLLDMELEGAPMSTLTTSGMGMGNIAMSSSWEDPKAPGPTPAVSVNGGPDSRRKSGIGAGLVNGIKPSSGSQLPSSTSNPLFGNSVLGSSTSTAAAPPIISSRMNTSIVGATRFDGLPILPATSSITTTMIPASSGFSTNSGPRKSISGLPAPGLGASSSFSSSTSAFNTNPLSFSSSSKKPNAFYKPPFAENSRVDNDDFNPFASEKTRARASGSISPERPEREKAVFQSQRERRRRELRSDEDEDDMQTDADQRMDTDDSPTGLDYSIFLKKGQNQTQTHDRDIELGNLDQGSGLGLGKRAFGASISSSKEPAGTRRSGGFGSSAVTGNGSLDTSMRLSTSGKLPGSFMDEDDEDDEENTVQEPETISAKSMPPPPVPEPKTRGLRTSPRKSTVGNSISASSGSGSVSAKASSSKKAATSASAVSGTGTSKVRKSTRKSTAVDSREQLKRSIPGAMFDEDEDESDVQSEVASDAGQEEEDDVAPLRNTSARRNLRKTGSGIKEKMETDEGVSTRRRSTRLSSASNLGDAGTKKSTRSAGKRKK</sequence>
<dbReference type="Pfam" id="PF13934">
    <property type="entry name" value="ELYS"/>
    <property type="match status" value="1"/>
</dbReference>
<dbReference type="EMBL" id="JAACJM010000107">
    <property type="protein sequence ID" value="KAF5345891.1"/>
    <property type="molecule type" value="Genomic_DNA"/>
</dbReference>
<feature type="compositionally biased region" description="Polar residues" evidence="3">
    <location>
        <begin position="667"/>
        <end position="685"/>
    </location>
</feature>
<dbReference type="GO" id="GO:0005634">
    <property type="term" value="C:nucleus"/>
    <property type="evidence" value="ECO:0007669"/>
    <property type="project" value="UniProtKB-SubCell"/>
</dbReference>